<keyword evidence="3 6" id="KW-0489">Methyltransferase</keyword>
<evidence type="ECO:0000256" key="4">
    <source>
        <dbReference type="ARBA" id="ARBA00022679"/>
    </source>
</evidence>
<feature type="binding site" evidence="6">
    <location>
        <position position="72"/>
    </location>
    <ligand>
        <name>S-adenosyl-L-methionine</name>
        <dbReference type="ChEBI" id="CHEBI:59789"/>
    </ligand>
</feature>
<dbReference type="Proteomes" id="UP000619079">
    <property type="component" value="Unassembled WGS sequence"/>
</dbReference>
<evidence type="ECO:0000313" key="8">
    <source>
        <dbReference type="Proteomes" id="UP000619079"/>
    </source>
</evidence>
<dbReference type="SUPFAM" id="SSF53335">
    <property type="entry name" value="S-adenosyl-L-methionine-dependent methyltransferases"/>
    <property type="match status" value="1"/>
</dbReference>
<dbReference type="GO" id="GO:0005829">
    <property type="term" value="C:cytosol"/>
    <property type="evidence" value="ECO:0007669"/>
    <property type="project" value="TreeGrafter"/>
</dbReference>
<comment type="function">
    <text evidence="6">Specifically methylates the N7 position of guanine in position 527 of 16S rRNA.</text>
</comment>
<evidence type="ECO:0000256" key="6">
    <source>
        <dbReference type="HAMAP-Rule" id="MF_00074"/>
    </source>
</evidence>
<proteinExistence type="inferred from homology"/>
<gene>
    <name evidence="6 7" type="primary">rsmG</name>
    <name evidence="7" type="ORF">JF290_10600</name>
</gene>
<dbReference type="NCBIfam" id="TIGR00138">
    <property type="entry name" value="rsmG_gidB"/>
    <property type="match status" value="1"/>
</dbReference>
<comment type="caution">
    <text evidence="6">Lacks conserved residue(s) required for the propagation of feature annotation.</text>
</comment>
<comment type="caution">
    <text evidence="7">The sequence shown here is derived from an EMBL/GenBank/DDBJ whole genome shotgun (WGS) entry which is preliminary data.</text>
</comment>
<keyword evidence="2 6" id="KW-0698">rRNA processing</keyword>
<sequence>MTHESIGRVRGLNVSRETLERLKQFEALVLKWNPKINLIAKSTVSSIWERHVLDSMQVFDCAKHGAHWVDLGSGGGFPGIVIGILAQENACDMRVTLIESDQRKATFLRTAIRETGIEGEVISRRIEETDPQNADILSARALTNLSGLLNFCDRHLVSGGLALFPKGVTWEKEVKEARRDWSFQVEPVPSLTDPEAVILKIEGVSRV</sequence>
<comment type="similarity">
    <text evidence="6">Belongs to the methyltransferase superfamily. RNA methyltransferase RsmG family.</text>
</comment>
<keyword evidence="5 6" id="KW-0949">S-adenosyl-L-methionine</keyword>
<reference evidence="7" key="1">
    <citation type="submission" date="2020-12" db="EMBL/GenBank/DDBJ databases">
        <title>Sedimentitalea sp. nov., isolated from sand in Incheon.</title>
        <authorList>
            <person name="Kim W."/>
        </authorList>
    </citation>
    <scope>NUCLEOTIDE SEQUENCE</scope>
    <source>
        <strain evidence="7">CAU 1593</strain>
    </source>
</reference>
<accession>A0A8J7LWC2</accession>
<feature type="binding site" evidence="6">
    <location>
        <position position="77"/>
    </location>
    <ligand>
        <name>S-adenosyl-L-methionine</name>
        <dbReference type="ChEBI" id="CHEBI:59789"/>
    </ligand>
</feature>
<dbReference type="HAMAP" id="MF_00074">
    <property type="entry name" value="16SrRNA_methyltr_G"/>
    <property type="match status" value="1"/>
</dbReference>
<evidence type="ECO:0000256" key="1">
    <source>
        <dbReference type="ARBA" id="ARBA00022490"/>
    </source>
</evidence>
<comment type="catalytic activity">
    <reaction evidence="6">
        <text>guanosine(527) in 16S rRNA + S-adenosyl-L-methionine = N(7)-methylguanosine(527) in 16S rRNA + S-adenosyl-L-homocysteine</text>
        <dbReference type="Rhea" id="RHEA:42732"/>
        <dbReference type="Rhea" id="RHEA-COMP:10209"/>
        <dbReference type="Rhea" id="RHEA-COMP:10210"/>
        <dbReference type="ChEBI" id="CHEBI:57856"/>
        <dbReference type="ChEBI" id="CHEBI:59789"/>
        <dbReference type="ChEBI" id="CHEBI:74269"/>
        <dbReference type="ChEBI" id="CHEBI:74480"/>
        <dbReference type="EC" id="2.1.1.170"/>
    </reaction>
</comment>
<dbReference type="PANTHER" id="PTHR31760:SF0">
    <property type="entry name" value="S-ADENOSYL-L-METHIONINE-DEPENDENT METHYLTRANSFERASES SUPERFAMILY PROTEIN"/>
    <property type="match status" value="1"/>
</dbReference>
<dbReference type="AlphaFoldDB" id="A0A8J7LWC2"/>
<dbReference type="GO" id="GO:0070043">
    <property type="term" value="F:rRNA (guanine-N7-)-methyltransferase activity"/>
    <property type="evidence" value="ECO:0007669"/>
    <property type="project" value="UniProtKB-UniRule"/>
</dbReference>
<comment type="subcellular location">
    <subcellularLocation>
        <location evidence="6">Cytoplasm</location>
    </subcellularLocation>
</comment>
<keyword evidence="1 6" id="KW-0963">Cytoplasm</keyword>
<dbReference type="InterPro" id="IPR029063">
    <property type="entry name" value="SAM-dependent_MTases_sf"/>
</dbReference>
<dbReference type="Gene3D" id="3.40.50.150">
    <property type="entry name" value="Vaccinia Virus protein VP39"/>
    <property type="match status" value="1"/>
</dbReference>
<evidence type="ECO:0000256" key="5">
    <source>
        <dbReference type="ARBA" id="ARBA00022691"/>
    </source>
</evidence>
<dbReference type="EMBL" id="JAELVR010000006">
    <property type="protein sequence ID" value="MBJ6371976.1"/>
    <property type="molecule type" value="Genomic_DNA"/>
</dbReference>
<dbReference type="PANTHER" id="PTHR31760">
    <property type="entry name" value="S-ADENOSYL-L-METHIONINE-DEPENDENT METHYLTRANSFERASES SUPERFAMILY PROTEIN"/>
    <property type="match status" value="1"/>
</dbReference>
<dbReference type="PIRSF" id="PIRSF003078">
    <property type="entry name" value="GidB"/>
    <property type="match status" value="1"/>
</dbReference>
<organism evidence="7 8">
    <name type="scientific">Sedimentitalea arenosa</name>
    <dbReference type="NCBI Taxonomy" id="2798803"/>
    <lineage>
        <taxon>Bacteria</taxon>
        <taxon>Pseudomonadati</taxon>
        <taxon>Pseudomonadota</taxon>
        <taxon>Alphaproteobacteria</taxon>
        <taxon>Rhodobacterales</taxon>
        <taxon>Paracoccaceae</taxon>
        <taxon>Sedimentitalea</taxon>
    </lineage>
</organism>
<evidence type="ECO:0000256" key="3">
    <source>
        <dbReference type="ARBA" id="ARBA00022603"/>
    </source>
</evidence>
<keyword evidence="4 6" id="KW-0808">Transferase</keyword>
<dbReference type="InterPro" id="IPR003682">
    <property type="entry name" value="rRNA_ssu_MeTfrase_G"/>
</dbReference>
<keyword evidence="8" id="KW-1185">Reference proteome</keyword>
<name>A0A8J7LWC2_9RHOB</name>
<dbReference type="EC" id="2.1.1.170" evidence="6"/>
<dbReference type="RefSeq" id="WP_199024845.1">
    <property type="nucleotide sequence ID" value="NZ_JAELVR010000006.1"/>
</dbReference>
<evidence type="ECO:0000313" key="7">
    <source>
        <dbReference type="EMBL" id="MBJ6371976.1"/>
    </source>
</evidence>
<feature type="binding site" evidence="6">
    <location>
        <begin position="126"/>
        <end position="127"/>
    </location>
    <ligand>
        <name>S-adenosyl-L-methionine</name>
        <dbReference type="ChEBI" id="CHEBI:59789"/>
    </ligand>
</feature>
<evidence type="ECO:0000256" key="2">
    <source>
        <dbReference type="ARBA" id="ARBA00022552"/>
    </source>
</evidence>
<dbReference type="Pfam" id="PF02527">
    <property type="entry name" value="GidB"/>
    <property type="match status" value="1"/>
</dbReference>
<feature type="binding site" evidence="6">
    <location>
        <position position="140"/>
    </location>
    <ligand>
        <name>S-adenosyl-L-methionine</name>
        <dbReference type="ChEBI" id="CHEBI:59789"/>
    </ligand>
</feature>
<protein>
    <recommendedName>
        <fullName evidence="6">Ribosomal RNA small subunit methyltransferase G</fullName>
        <ecNumber evidence="6">2.1.1.170</ecNumber>
    </recommendedName>
    <alternativeName>
        <fullName evidence="6">16S rRNA 7-methylguanosine methyltransferase</fullName>
        <shortName evidence="6">16S rRNA m7G methyltransferase</shortName>
    </alternativeName>
</protein>